<protein>
    <submittedName>
        <fullName evidence="2">Uncharacterized protein</fullName>
    </submittedName>
</protein>
<dbReference type="WBParaSite" id="Gr19_v10_g1449.t1">
    <property type="protein sequence ID" value="Gr19_v10_g1449.t1"/>
    <property type="gene ID" value="Gr19_v10_g1449"/>
</dbReference>
<proteinExistence type="predicted"/>
<reference evidence="2" key="1">
    <citation type="submission" date="2022-11" db="UniProtKB">
        <authorList>
            <consortium name="WormBaseParasite"/>
        </authorList>
    </citation>
    <scope>IDENTIFICATION</scope>
</reference>
<accession>A0A914H6L1</accession>
<keyword evidence="1" id="KW-1185">Reference proteome</keyword>
<dbReference type="AlphaFoldDB" id="A0A914H6L1"/>
<evidence type="ECO:0000313" key="2">
    <source>
        <dbReference type="WBParaSite" id="Gr19_v10_g1449.t1"/>
    </source>
</evidence>
<sequence>MEAIFDDLTFPWVSSPLPHQLLQKMNILGIVIIRNGRQIFDVKMDEFVWLCREKVSANQSKMETHLGERERRRREGSKCKEPTLPLFHSVSNSKKMSLILSAVCEPLNFRMASVYFFLA</sequence>
<organism evidence="1 2">
    <name type="scientific">Globodera rostochiensis</name>
    <name type="common">Golden nematode worm</name>
    <name type="synonym">Heterodera rostochiensis</name>
    <dbReference type="NCBI Taxonomy" id="31243"/>
    <lineage>
        <taxon>Eukaryota</taxon>
        <taxon>Metazoa</taxon>
        <taxon>Ecdysozoa</taxon>
        <taxon>Nematoda</taxon>
        <taxon>Chromadorea</taxon>
        <taxon>Rhabditida</taxon>
        <taxon>Tylenchina</taxon>
        <taxon>Tylenchomorpha</taxon>
        <taxon>Tylenchoidea</taxon>
        <taxon>Heteroderidae</taxon>
        <taxon>Heteroderinae</taxon>
        <taxon>Globodera</taxon>
    </lineage>
</organism>
<name>A0A914H6L1_GLORO</name>
<dbReference type="Proteomes" id="UP000887572">
    <property type="component" value="Unplaced"/>
</dbReference>
<evidence type="ECO:0000313" key="1">
    <source>
        <dbReference type="Proteomes" id="UP000887572"/>
    </source>
</evidence>